<dbReference type="AlphaFoldDB" id="A0A6H5ICQ8"/>
<reference evidence="1 2" key="1">
    <citation type="submission" date="2020-02" db="EMBL/GenBank/DDBJ databases">
        <authorList>
            <person name="Ferguson B K."/>
        </authorList>
    </citation>
    <scope>NUCLEOTIDE SEQUENCE [LARGE SCALE GENOMIC DNA]</scope>
</reference>
<protein>
    <submittedName>
        <fullName evidence="1">Uncharacterized protein</fullName>
    </submittedName>
</protein>
<name>A0A6H5ICQ8_9HYME</name>
<keyword evidence="2" id="KW-1185">Reference proteome</keyword>
<sequence length="90" mass="10442">MQAFMRNKGRNRTTVSVKFQLMIGIFQVQSRKPFDKYVGAHSSPTSMLVLTALRQVCWCSQPFDKYVAAHSLPFFSLEIYQIRNYAHHVS</sequence>
<evidence type="ECO:0000313" key="1">
    <source>
        <dbReference type="EMBL" id="CAB0034422.1"/>
    </source>
</evidence>
<accession>A0A6H5ICQ8</accession>
<dbReference type="EMBL" id="CADCXV010000741">
    <property type="protein sequence ID" value="CAB0034422.1"/>
    <property type="molecule type" value="Genomic_DNA"/>
</dbReference>
<evidence type="ECO:0000313" key="2">
    <source>
        <dbReference type="Proteomes" id="UP000479190"/>
    </source>
</evidence>
<dbReference type="Proteomes" id="UP000479190">
    <property type="component" value="Unassembled WGS sequence"/>
</dbReference>
<gene>
    <name evidence="1" type="ORF">TBRA_LOCUS6320</name>
</gene>
<organism evidence="1 2">
    <name type="scientific">Trichogramma brassicae</name>
    <dbReference type="NCBI Taxonomy" id="86971"/>
    <lineage>
        <taxon>Eukaryota</taxon>
        <taxon>Metazoa</taxon>
        <taxon>Ecdysozoa</taxon>
        <taxon>Arthropoda</taxon>
        <taxon>Hexapoda</taxon>
        <taxon>Insecta</taxon>
        <taxon>Pterygota</taxon>
        <taxon>Neoptera</taxon>
        <taxon>Endopterygota</taxon>
        <taxon>Hymenoptera</taxon>
        <taxon>Apocrita</taxon>
        <taxon>Proctotrupomorpha</taxon>
        <taxon>Chalcidoidea</taxon>
        <taxon>Trichogrammatidae</taxon>
        <taxon>Trichogramma</taxon>
    </lineage>
</organism>
<proteinExistence type="predicted"/>